<protein>
    <submittedName>
        <fullName evidence="2">Uncharacterized protein</fullName>
    </submittedName>
</protein>
<keyword evidence="1" id="KW-0472">Membrane</keyword>
<evidence type="ECO:0000313" key="3">
    <source>
        <dbReference type="Proteomes" id="UP000291072"/>
    </source>
</evidence>
<feature type="transmembrane region" description="Helical" evidence="1">
    <location>
        <begin position="103"/>
        <end position="123"/>
    </location>
</feature>
<keyword evidence="1" id="KW-0812">Transmembrane</keyword>
<gene>
    <name evidence="2" type="ORF">C4B25_00925</name>
</gene>
<dbReference type="AlphaFoldDB" id="A0A4V2NI59"/>
<accession>A0A4V2NI59</accession>
<feature type="transmembrane region" description="Helical" evidence="1">
    <location>
        <begin position="21"/>
        <end position="42"/>
    </location>
</feature>
<dbReference type="EMBL" id="PSZP01000004">
    <property type="protein sequence ID" value="TCG11658.1"/>
    <property type="molecule type" value="Genomic_DNA"/>
</dbReference>
<feature type="transmembrane region" description="Helical" evidence="1">
    <location>
        <begin position="129"/>
        <end position="150"/>
    </location>
</feature>
<name>A0A4V2NI59_9MOLU</name>
<feature type="transmembrane region" description="Helical" evidence="1">
    <location>
        <begin position="75"/>
        <end position="96"/>
    </location>
</feature>
<proteinExistence type="predicted"/>
<evidence type="ECO:0000313" key="2">
    <source>
        <dbReference type="EMBL" id="TCG11658.1"/>
    </source>
</evidence>
<keyword evidence="3" id="KW-1185">Reference proteome</keyword>
<comment type="caution">
    <text evidence="2">The sequence shown here is derived from an EMBL/GenBank/DDBJ whole genome shotgun (WGS) entry which is preliminary data.</text>
</comment>
<keyword evidence="1" id="KW-1133">Transmembrane helix</keyword>
<dbReference type="RefSeq" id="WP_131613187.1">
    <property type="nucleotide sequence ID" value="NZ_PSZP01000004.1"/>
</dbReference>
<sequence length="177" mass="20770">MKSNWYHTRKKISVEPEQFKWISIGIALYIFAMTIVIMATFFSKETFVKIVSEYQHKHKISAFSQAYTIVRLSYIMKYIGSVMIGLILILVAYLGIKKIRYGWVFPLFWIALLIAMIAIQVSFMNDQVWKHIIISLVLIVPIGALISFAMDLRWYRKNLLAKYIERVRAGKERMKHG</sequence>
<dbReference type="Proteomes" id="UP000291072">
    <property type="component" value="Unassembled WGS sequence"/>
</dbReference>
<evidence type="ECO:0000256" key="1">
    <source>
        <dbReference type="SAM" id="Phobius"/>
    </source>
</evidence>
<reference evidence="2 3" key="1">
    <citation type="submission" date="2018-02" db="EMBL/GenBank/DDBJ databases">
        <title>Mycoplasma marinum and Mycoplasma todarodis sp. nov., moderately halophilic and psychrotolerant mycoplasmas isolated from cephalopods.</title>
        <authorList>
            <person name="Viver T."/>
        </authorList>
    </citation>
    <scope>NUCLEOTIDE SEQUENCE [LARGE SCALE GENOMIC DNA]</scope>
    <source>
        <strain evidence="2 3">5H</strain>
    </source>
</reference>
<organism evidence="2 3">
    <name type="scientific">Mycoplasma todarodis</name>
    <dbReference type="NCBI Taxonomy" id="1937191"/>
    <lineage>
        <taxon>Bacteria</taxon>
        <taxon>Bacillati</taxon>
        <taxon>Mycoplasmatota</taxon>
        <taxon>Mollicutes</taxon>
        <taxon>Mycoplasmataceae</taxon>
        <taxon>Mycoplasma</taxon>
    </lineage>
</organism>